<dbReference type="AlphaFoldDB" id="A0AAJ0DN45"/>
<evidence type="ECO:0000313" key="2">
    <source>
        <dbReference type="EMBL" id="KAK3053580.1"/>
    </source>
</evidence>
<feature type="compositionally biased region" description="Basic and acidic residues" evidence="1">
    <location>
        <begin position="563"/>
        <end position="574"/>
    </location>
</feature>
<feature type="compositionally biased region" description="Basic residues" evidence="1">
    <location>
        <begin position="600"/>
        <end position="620"/>
    </location>
</feature>
<dbReference type="Proteomes" id="UP001271007">
    <property type="component" value="Unassembled WGS sequence"/>
</dbReference>
<protein>
    <submittedName>
        <fullName evidence="2">Uncharacterized protein</fullName>
    </submittedName>
</protein>
<gene>
    <name evidence="2" type="ORF">LTR09_005324</name>
</gene>
<feature type="region of interest" description="Disordered" evidence="1">
    <location>
        <begin position="144"/>
        <end position="176"/>
    </location>
</feature>
<dbReference type="EMBL" id="JAWDJX010000015">
    <property type="protein sequence ID" value="KAK3053580.1"/>
    <property type="molecule type" value="Genomic_DNA"/>
</dbReference>
<feature type="region of interest" description="Disordered" evidence="1">
    <location>
        <begin position="268"/>
        <end position="335"/>
    </location>
</feature>
<feature type="region of interest" description="Disordered" evidence="1">
    <location>
        <begin position="555"/>
        <end position="620"/>
    </location>
</feature>
<keyword evidence="3" id="KW-1185">Reference proteome</keyword>
<proteinExistence type="predicted"/>
<organism evidence="2 3">
    <name type="scientific">Extremus antarcticus</name>
    <dbReference type="NCBI Taxonomy" id="702011"/>
    <lineage>
        <taxon>Eukaryota</taxon>
        <taxon>Fungi</taxon>
        <taxon>Dikarya</taxon>
        <taxon>Ascomycota</taxon>
        <taxon>Pezizomycotina</taxon>
        <taxon>Dothideomycetes</taxon>
        <taxon>Dothideomycetidae</taxon>
        <taxon>Mycosphaerellales</taxon>
        <taxon>Extremaceae</taxon>
        <taxon>Extremus</taxon>
    </lineage>
</organism>
<comment type="caution">
    <text evidence="2">The sequence shown here is derived from an EMBL/GenBank/DDBJ whole genome shotgun (WGS) entry which is preliminary data.</text>
</comment>
<evidence type="ECO:0000256" key="1">
    <source>
        <dbReference type="SAM" id="MobiDB-lite"/>
    </source>
</evidence>
<sequence>MANNLFNHFSSGGKNSFMGNPNIHLDDDFGSMGGRRVDLEDDFDFTTSNHRSRAAQPGRSQREAGRYVVQAGSYQQESLPTPVEWPSQHFTNTHLRAVQPYANHYTAQDLNLYQHPSKASDIGHNCRGEASNSQDISNNFSTSRGLGTQQQTFPGAQTGSNAQAHHRQSLAAAGAQSLAAPIPARMLQPPTVDNHQYPMPQQTTNGYVYPNGVQPSDSPYDNLDTMIMPQNQFPGFNSQQAYAATQDSPYGVPRNRNIMMASQAPGFKFTSRPATRSTSNTSYPTLKPKAAARPQSSESDFYSNLGAPPVPIAPSDSAYGTPFNPASPSADDGSIQTPVQSTPVYSYEPNQTLNSAQAHRDFIAAQKIATCTAIVPKDSSLANVELMFDDYVEDIYLAIMAEPDEDPPFSLSVPEEVQPWYLGGQDKAWAEVQSMMEDPEFRRLVHSKVWLMVDNALNISRHGVPEDVLVEAQKGVRQTKEVPRCELDIKNIDLRLADIKTVFQSNKLVTKDFLLDKNLDELVMNPRLALQVKVVYATNNARRAKKADEQRRELEALGGAGVEKPKSGKRKMVEEAEEVDGGEENGLSELEEAALGGNARGKKRAAPKKKPSKRTKKAAK</sequence>
<feature type="compositionally biased region" description="Polar residues" evidence="1">
    <location>
        <begin position="144"/>
        <end position="163"/>
    </location>
</feature>
<accession>A0AAJ0DN45</accession>
<evidence type="ECO:0000313" key="3">
    <source>
        <dbReference type="Proteomes" id="UP001271007"/>
    </source>
</evidence>
<reference evidence="2" key="1">
    <citation type="submission" date="2023-04" db="EMBL/GenBank/DDBJ databases">
        <title>Black Yeasts Isolated from many extreme environments.</title>
        <authorList>
            <person name="Coleine C."/>
            <person name="Stajich J.E."/>
            <person name="Selbmann L."/>
        </authorList>
    </citation>
    <scope>NUCLEOTIDE SEQUENCE</scope>
    <source>
        <strain evidence="2">CCFEE 5312</strain>
    </source>
</reference>
<name>A0AAJ0DN45_9PEZI</name>
<feature type="compositionally biased region" description="Polar residues" evidence="1">
    <location>
        <begin position="272"/>
        <end position="284"/>
    </location>
</feature>
<feature type="compositionally biased region" description="Low complexity" evidence="1">
    <location>
        <begin position="585"/>
        <end position="597"/>
    </location>
</feature>